<comment type="caution">
    <text evidence="1">The sequence shown here is derived from an EMBL/GenBank/DDBJ whole genome shotgun (WGS) entry which is preliminary data.</text>
</comment>
<dbReference type="Gene3D" id="2.30.280.10">
    <property type="entry name" value="SRA-YDG"/>
    <property type="match status" value="1"/>
</dbReference>
<sequence>MSHTRTLPVLVKKQFRLDDLFTDTSDSSADDLEPETLRKQARWIRDELDPMVSRHGPNSLKPDQVVMVFKFLELLRRSRVSIEHIRYSRLHMAISCISNTATRWPRLVIDEADKLLENWTTRYGDIREIGIVLYEEGGRLFGVCAPHDISKEVLEVKWSRAPGSRTASGFSRRHGDLGFKPGDWWINCMFAYHAGIIDSGIPSGRIISDRHGAYALVLNGWDELDSPDPNAFTYKAKSNEPGRFRLTSATSASRQPIRVLRTHSLHSFWAPRAGIRYDGLYKVSGWSVRHSPTTNLWTYAIHFQRLSSEPPMAIALRHPLAEEVDDYTEFKRLRGLTRQAQ</sequence>
<dbReference type="PROSITE" id="PS00039">
    <property type="entry name" value="DEAD_ATP_HELICASE"/>
    <property type="match status" value="1"/>
</dbReference>
<organism evidence="1 2">
    <name type="scientific">Myriangium duriaei CBS 260.36</name>
    <dbReference type="NCBI Taxonomy" id="1168546"/>
    <lineage>
        <taxon>Eukaryota</taxon>
        <taxon>Fungi</taxon>
        <taxon>Dikarya</taxon>
        <taxon>Ascomycota</taxon>
        <taxon>Pezizomycotina</taxon>
        <taxon>Dothideomycetes</taxon>
        <taxon>Dothideomycetidae</taxon>
        <taxon>Myriangiales</taxon>
        <taxon>Myriangiaceae</taxon>
        <taxon>Myriangium</taxon>
    </lineage>
</organism>
<dbReference type="EMBL" id="ML996093">
    <property type="protein sequence ID" value="KAF2148526.1"/>
    <property type="molecule type" value="Genomic_DNA"/>
</dbReference>
<reference evidence="1" key="1">
    <citation type="journal article" date="2020" name="Stud. Mycol.">
        <title>101 Dothideomycetes genomes: a test case for predicting lifestyles and emergence of pathogens.</title>
        <authorList>
            <person name="Haridas S."/>
            <person name="Albert R."/>
            <person name="Binder M."/>
            <person name="Bloem J."/>
            <person name="Labutti K."/>
            <person name="Salamov A."/>
            <person name="Andreopoulos B."/>
            <person name="Baker S."/>
            <person name="Barry K."/>
            <person name="Bills G."/>
            <person name="Bluhm B."/>
            <person name="Cannon C."/>
            <person name="Castanera R."/>
            <person name="Culley D."/>
            <person name="Daum C."/>
            <person name="Ezra D."/>
            <person name="Gonzalez J."/>
            <person name="Henrissat B."/>
            <person name="Kuo A."/>
            <person name="Liang C."/>
            <person name="Lipzen A."/>
            <person name="Lutzoni F."/>
            <person name="Magnuson J."/>
            <person name="Mondo S."/>
            <person name="Nolan M."/>
            <person name="Ohm R."/>
            <person name="Pangilinan J."/>
            <person name="Park H.-J."/>
            <person name="Ramirez L."/>
            <person name="Alfaro M."/>
            <person name="Sun H."/>
            <person name="Tritt A."/>
            <person name="Yoshinaga Y."/>
            <person name="Zwiers L.-H."/>
            <person name="Turgeon B."/>
            <person name="Goodwin S."/>
            <person name="Spatafora J."/>
            <person name="Crous P."/>
            <person name="Grigoriev I."/>
        </authorList>
    </citation>
    <scope>NUCLEOTIDE SEQUENCE</scope>
    <source>
        <strain evidence="1">CBS 260.36</strain>
    </source>
</reference>
<dbReference type="OrthoDB" id="3244603at2759"/>
<proteinExistence type="predicted"/>
<feature type="non-terminal residue" evidence="1">
    <location>
        <position position="341"/>
    </location>
</feature>
<gene>
    <name evidence="1" type="ORF">K461DRAFT_248039</name>
</gene>
<dbReference type="Proteomes" id="UP000799439">
    <property type="component" value="Unassembled WGS sequence"/>
</dbReference>
<dbReference type="AlphaFoldDB" id="A0A9P4MI57"/>
<dbReference type="InterPro" id="IPR036987">
    <property type="entry name" value="SRA-YDG_sf"/>
</dbReference>
<name>A0A9P4MI57_9PEZI</name>
<evidence type="ECO:0008006" key="3">
    <source>
        <dbReference type="Google" id="ProtNLM"/>
    </source>
</evidence>
<dbReference type="InterPro" id="IPR000629">
    <property type="entry name" value="RNA-helicase_DEAD-box_CS"/>
</dbReference>
<dbReference type="SUPFAM" id="SSF88697">
    <property type="entry name" value="PUA domain-like"/>
    <property type="match status" value="1"/>
</dbReference>
<evidence type="ECO:0000313" key="2">
    <source>
        <dbReference type="Proteomes" id="UP000799439"/>
    </source>
</evidence>
<dbReference type="InterPro" id="IPR015947">
    <property type="entry name" value="PUA-like_sf"/>
</dbReference>
<protein>
    <recommendedName>
        <fullName evidence="3">YDG domain-containing protein</fullName>
    </recommendedName>
</protein>
<evidence type="ECO:0000313" key="1">
    <source>
        <dbReference type="EMBL" id="KAF2148526.1"/>
    </source>
</evidence>
<keyword evidence="2" id="KW-1185">Reference proteome</keyword>
<accession>A0A9P4MI57</accession>